<sequence length="251" mass="28769">MKKLALAILCSSIFFSCRQINKSIDETLHPVDSLVKKRTEKQIPTVPEPVDVDALIDSNIKMVDSSVQAMVKSITKGKVTINTSVYTRKYREHKKAGFLTDVSRLDQAERALKKLPQYAGKEILFYSAVYFYDDGRIVASLRHPDNPKYVDNYEYREGVWSGPKPEQLSVRDQVQSRLLSLDKFSFSDVAKVTRTYNEKAAEVEGAKLSTTTYISIWDNQLRWFPGTINGSRERYSIQFNQDGTLKSYRQD</sequence>
<dbReference type="OrthoDB" id="660752at2"/>
<dbReference type="RefSeq" id="WP_084236944.1">
    <property type="nucleotide sequence ID" value="NZ_FWXT01000001.1"/>
</dbReference>
<reference evidence="2" key="1">
    <citation type="submission" date="2017-04" db="EMBL/GenBank/DDBJ databases">
        <authorList>
            <person name="Varghese N."/>
            <person name="Submissions S."/>
        </authorList>
    </citation>
    <scope>NUCLEOTIDE SEQUENCE [LARGE SCALE GENOMIC DNA]</scope>
    <source>
        <strain evidence="2">DSM 12126</strain>
    </source>
</reference>
<dbReference type="Proteomes" id="UP000192756">
    <property type="component" value="Unassembled WGS sequence"/>
</dbReference>
<evidence type="ECO:0000313" key="2">
    <source>
        <dbReference type="Proteomes" id="UP000192756"/>
    </source>
</evidence>
<gene>
    <name evidence="1" type="ORF">SAMN04488524_0623</name>
</gene>
<dbReference type="STRING" id="151894.SAMN04488524_0623"/>
<dbReference type="EMBL" id="FWXT01000001">
    <property type="protein sequence ID" value="SMC46425.1"/>
    <property type="molecule type" value="Genomic_DNA"/>
</dbReference>
<organism evidence="1 2">
    <name type="scientific">Pedobacter africanus</name>
    <dbReference type="NCBI Taxonomy" id="151894"/>
    <lineage>
        <taxon>Bacteria</taxon>
        <taxon>Pseudomonadati</taxon>
        <taxon>Bacteroidota</taxon>
        <taxon>Sphingobacteriia</taxon>
        <taxon>Sphingobacteriales</taxon>
        <taxon>Sphingobacteriaceae</taxon>
        <taxon>Pedobacter</taxon>
    </lineage>
</organism>
<dbReference type="AlphaFoldDB" id="A0A1W1ZD98"/>
<name>A0A1W1ZD98_9SPHI</name>
<dbReference type="PROSITE" id="PS51257">
    <property type="entry name" value="PROKAR_LIPOPROTEIN"/>
    <property type="match status" value="1"/>
</dbReference>
<keyword evidence="2" id="KW-1185">Reference proteome</keyword>
<evidence type="ECO:0008006" key="3">
    <source>
        <dbReference type="Google" id="ProtNLM"/>
    </source>
</evidence>
<proteinExistence type="predicted"/>
<protein>
    <recommendedName>
        <fullName evidence="3">Lipoprotein</fullName>
    </recommendedName>
</protein>
<accession>A0A1W1ZD98</accession>
<evidence type="ECO:0000313" key="1">
    <source>
        <dbReference type="EMBL" id="SMC46425.1"/>
    </source>
</evidence>